<comment type="caution">
    <text evidence="2">The sequence shown here is derived from an EMBL/GenBank/DDBJ whole genome shotgun (WGS) entry which is preliminary data.</text>
</comment>
<evidence type="ECO:0000256" key="1">
    <source>
        <dbReference type="SAM" id="Phobius"/>
    </source>
</evidence>
<dbReference type="Proteomes" id="UP000522313">
    <property type="component" value="Unassembled WGS sequence"/>
</dbReference>
<dbReference type="EMBL" id="JACHBT010000011">
    <property type="protein sequence ID" value="MBB6505325.1"/>
    <property type="molecule type" value="Genomic_DNA"/>
</dbReference>
<accession>A0A7X0MPQ9</accession>
<organism evidence="2 3">
    <name type="scientific">Sphingomonas endophytica</name>
    <dbReference type="NCBI Taxonomy" id="869719"/>
    <lineage>
        <taxon>Bacteria</taxon>
        <taxon>Pseudomonadati</taxon>
        <taxon>Pseudomonadota</taxon>
        <taxon>Alphaproteobacteria</taxon>
        <taxon>Sphingomonadales</taxon>
        <taxon>Sphingomonadaceae</taxon>
        <taxon>Sphingomonas</taxon>
    </lineage>
</organism>
<feature type="transmembrane region" description="Helical" evidence="1">
    <location>
        <begin position="6"/>
        <end position="25"/>
    </location>
</feature>
<keyword evidence="1" id="KW-0472">Membrane</keyword>
<reference evidence="2 3" key="1">
    <citation type="submission" date="2020-08" db="EMBL/GenBank/DDBJ databases">
        <title>The Agave Microbiome: Exploring the role of microbial communities in plant adaptations to desert environments.</title>
        <authorList>
            <person name="Partida-Martinez L.P."/>
        </authorList>
    </citation>
    <scope>NUCLEOTIDE SEQUENCE [LARGE SCALE GENOMIC DNA]</scope>
    <source>
        <strain evidence="2 3">AS3.13</strain>
    </source>
</reference>
<keyword evidence="1" id="KW-0812">Transmembrane</keyword>
<reference evidence="2 3" key="2">
    <citation type="submission" date="2020-08" db="EMBL/GenBank/DDBJ databases">
        <authorList>
            <person name="Partida-Martinez L."/>
            <person name="Huntemann M."/>
            <person name="Clum A."/>
            <person name="Wang J."/>
            <person name="Palaniappan K."/>
            <person name="Ritter S."/>
            <person name="Chen I.-M."/>
            <person name="Stamatis D."/>
            <person name="Reddy T."/>
            <person name="O'Malley R."/>
            <person name="Daum C."/>
            <person name="Shapiro N."/>
            <person name="Ivanova N."/>
            <person name="Kyrpides N."/>
            <person name="Woyke T."/>
        </authorList>
    </citation>
    <scope>NUCLEOTIDE SEQUENCE [LARGE SCALE GENOMIC DNA]</scope>
    <source>
        <strain evidence="2 3">AS3.13</strain>
    </source>
</reference>
<keyword evidence="1" id="KW-1133">Transmembrane helix</keyword>
<name>A0A7X0MPQ9_9SPHN</name>
<proteinExistence type="predicted"/>
<sequence>MMIDTPVLLAVATILTAVANVIWSLRRKP</sequence>
<gene>
    <name evidence="2" type="ORF">F4693_002313</name>
</gene>
<evidence type="ECO:0000313" key="3">
    <source>
        <dbReference type="Proteomes" id="UP000522313"/>
    </source>
</evidence>
<evidence type="ECO:0000313" key="2">
    <source>
        <dbReference type="EMBL" id="MBB6505325.1"/>
    </source>
</evidence>
<dbReference type="AlphaFoldDB" id="A0A7X0MPQ9"/>
<protein>
    <submittedName>
        <fullName evidence="2">Uncharacterized protein</fullName>
    </submittedName>
</protein>